<dbReference type="InParanoid" id="A0A409WZK8"/>
<keyword evidence="2" id="KW-1185">Reference proteome</keyword>
<accession>A0A409WZK8</accession>
<protein>
    <submittedName>
        <fullName evidence="1">Uncharacterized protein</fullName>
    </submittedName>
</protein>
<comment type="caution">
    <text evidence="1">The sequence shown here is derived from an EMBL/GenBank/DDBJ whole genome shotgun (WGS) entry which is preliminary data.</text>
</comment>
<dbReference type="Proteomes" id="UP000284842">
    <property type="component" value="Unassembled WGS sequence"/>
</dbReference>
<evidence type="ECO:0000313" key="1">
    <source>
        <dbReference type="EMBL" id="PPQ83940.1"/>
    </source>
</evidence>
<name>A0A409WZK8_9AGAR</name>
<proteinExistence type="predicted"/>
<dbReference type="AlphaFoldDB" id="A0A409WZK8"/>
<reference evidence="1 2" key="1">
    <citation type="journal article" date="2018" name="Evol. Lett.">
        <title>Horizontal gene cluster transfer increased hallucinogenic mushroom diversity.</title>
        <authorList>
            <person name="Reynolds H.T."/>
            <person name="Vijayakumar V."/>
            <person name="Gluck-Thaler E."/>
            <person name="Korotkin H.B."/>
            <person name="Matheny P.B."/>
            <person name="Slot J.C."/>
        </authorList>
    </citation>
    <scope>NUCLEOTIDE SEQUENCE [LARGE SCALE GENOMIC DNA]</scope>
    <source>
        <strain evidence="1 2">2629</strain>
    </source>
</reference>
<organism evidence="1 2">
    <name type="scientific">Panaeolus cyanescens</name>
    <dbReference type="NCBI Taxonomy" id="181874"/>
    <lineage>
        <taxon>Eukaryota</taxon>
        <taxon>Fungi</taxon>
        <taxon>Dikarya</taxon>
        <taxon>Basidiomycota</taxon>
        <taxon>Agaricomycotina</taxon>
        <taxon>Agaricomycetes</taxon>
        <taxon>Agaricomycetidae</taxon>
        <taxon>Agaricales</taxon>
        <taxon>Agaricineae</taxon>
        <taxon>Galeropsidaceae</taxon>
        <taxon>Panaeolus</taxon>
    </lineage>
</organism>
<sequence>MWDTIYTPEALKRAQDHYTQLHDIWKDEITKGTRIVRFRNTQPSAVEIITELDGWDKLLPIQFNPGDNTRLASLVFAELLHRIQQAQLERQIIITDQIQLFTHPNPNLTTSSSNNRDLESILISSLKDVNNRLSVYIRLIQVNTCTPPNLQCIAYETRLEITLTSYRFLHAAERVLAHLSLSLSLSSPGLPSNDSRRMELSAIVSSAMADFERDYLALCALGFPPLKLWKAHLRDHIKLEALYRRIQMQRLVNLKKR</sequence>
<gene>
    <name evidence="1" type="ORF">CVT24_006401</name>
</gene>
<evidence type="ECO:0000313" key="2">
    <source>
        <dbReference type="Proteomes" id="UP000284842"/>
    </source>
</evidence>
<dbReference type="EMBL" id="NHTK01004960">
    <property type="protein sequence ID" value="PPQ83940.1"/>
    <property type="molecule type" value="Genomic_DNA"/>
</dbReference>